<dbReference type="Proteomes" id="UP000199035">
    <property type="component" value="Unassembled WGS sequence"/>
</dbReference>
<accession>A0A1H3G567</accession>
<reference evidence="2" key="1">
    <citation type="submission" date="2016-10" db="EMBL/GenBank/DDBJ databases">
        <authorList>
            <person name="Varghese N."/>
            <person name="Submissions S."/>
        </authorList>
    </citation>
    <scope>NUCLEOTIDE SEQUENCE [LARGE SCALE GENOMIC DNA]</scope>
    <source>
        <strain evidence="2">ANC 5109</strain>
    </source>
</reference>
<organism evidence="1 2">
    <name type="scientific">Acinetobacter kyonggiensis</name>
    <dbReference type="NCBI Taxonomy" id="595670"/>
    <lineage>
        <taxon>Bacteria</taxon>
        <taxon>Pseudomonadati</taxon>
        <taxon>Pseudomonadota</taxon>
        <taxon>Gammaproteobacteria</taxon>
        <taxon>Moraxellales</taxon>
        <taxon>Moraxellaceae</taxon>
        <taxon>Acinetobacter</taxon>
    </lineage>
</organism>
<evidence type="ECO:0000313" key="1">
    <source>
        <dbReference type="EMBL" id="SDX98473.1"/>
    </source>
</evidence>
<dbReference type="STRING" id="595670.SAMN05421643_10213"/>
<evidence type="ECO:0000313" key="2">
    <source>
        <dbReference type="Proteomes" id="UP000199035"/>
    </source>
</evidence>
<name>A0A1H3G567_9GAMM</name>
<protein>
    <submittedName>
        <fullName evidence="1">Uncharacterized protein</fullName>
    </submittedName>
</protein>
<dbReference type="EMBL" id="FNPK01000002">
    <property type="protein sequence ID" value="SDX98473.1"/>
    <property type="molecule type" value="Genomic_DNA"/>
</dbReference>
<dbReference type="AlphaFoldDB" id="A0A1H3G567"/>
<gene>
    <name evidence="1" type="ORF">SAMN05421643_10213</name>
</gene>
<keyword evidence="2" id="KW-1185">Reference proteome</keyword>
<sequence>MSALYYLDFHPADNPMYLKKLGNWVITFLSSQDEVANIQLAITSVLPRQLSDNLQPSRIIIHQTERYNRWLIQQIECYNSLDGKDKLLSCHDKVGKQVIQNLIQEFNKYDVEVNLL</sequence>
<dbReference type="RefSeq" id="WP_092687181.1">
    <property type="nucleotide sequence ID" value="NZ_FNPK01000002.1"/>
</dbReference>
<proteinExistence type="predicted"/>